<evidence type="ECO:0000313" key="2">
    <source>
        <dbReference type="EMBL" id="KGF52812.1"/>
    </source>
</evidence>
<reference evidence="2 3" key="1">
    <citation type="submission" date="2011-08" db="EMBL/GenBank/DDBJ databases">
        <title>The Genome Sequence of Clostridium orbiscindens 1_3_50AFAA.</title>
        <authorList>
            <consortium name="The Broad Institute Genome Sequencing Platform"/>
            <person name="Earl A."/>
            <person name="Ward D."/>
            <person name="Feldgarden M."/>
            <person name="Gevers D."/>
            <person name="Daigneault M."/>
            <person name="Strauss J."/>
            <person name="Allen-Vercoe E."/>
            <person name="Young S.K."/>
            <person name="Zeng Q."/>
            <person name="Gargeya S."/>
            <person name="Fitzgerald M."/>
            <person name="Haas B."/>
            <person name="Abouelleil A."/>
            <person name="Alvarado L."/>
            <person name="Arachchi H.M."/>
            <person name="Berlin A."/>
            <person name="Brown A."/>
            <person name="Chapman S.B."/>
            <person name="Chen Z."/>
            <person name="Dunbar C."/>
            <person name="Freedman E."/>
            <person name="Gearin G."/>
            <person name="Gellesch M."/>
            <person name="Goldberg J."/>
            <person name="Griggs A."/>
            <person name="Gujja S."/>
            <person name="Heiman D."/>
            <person name="Howarth C."/>
            <person name="Larson L."/>
            <person name="Lui A."/>
            <person name="MacDonald P.J.P."/>
            <person name="Montmayeur A."/>
            <person name="Murphy C."/>
            <person name="Neiman D."/>
            <person name="Pearson M."/>
            <person name="Priest M."/>
            <person name="Roberts A."/>
            <person name="Saif S."/>
            <person name="Shea T."/>
            <person name="Shenoy N."/>
            <person name="Sisk P."/>
            <person name="Stolte C."/>
            <person name="Sykes S."/>
            <person name="Wortman J."/>
            <person name="Nusbaum C."/>
            <person name="Birren B."/>
        </authorList>
    </citation>
    <scope>NUCLEOTIDE SEQUENCE [LARGE SCALE GENOMIC DNA]</scope>
    <source>
        <strain evidence="2 3">1_3_50AFAA</strain>
    </source>
</reference>
<sequence>MKRLLTLSLAALLAAGLTACGAAEERGDLSAKPVLYLYPEEETEVTVTLDFDGTLTSTYPDYGDGWTVTARPDGTLTDPATGREYYCLFWEGITEAEYDFSTGFCVAGEDTAAFLEDALDRLGLTGREADEFIIYWLPKLEGNPYNLLSFQTEAYTSSAVLTIDPAPDTLIRVFLAWKGLDAPVEIEPQTLTAPARTGFTAVEWGGAEVVQ</sequence>
<keyword evidence="1" id="KW-0732">Signal</keyword>
<organism evidence="2 3">
    <name type="scientific">Flavonifractor plautii 1_3_50AFAA</name>
    <dbReference type="NCBI Taxonomy" id="742738"/>
    <lineage>
        <taxon>Bacteria</taxon>
        <taxon>Bacillati</taxon>
        <taxon>Bacillota</taxon>
        <taxon>Clostridia</taxon>
        <taxon>Eubacteriales</taxon>
        <taxon>Oscillospiraceae</taxon>
        <taxon>Flavonifractor</taxon>
    </lineage>
</organism>
<evidence type="ECO:0000313" key="3">
    <source>
        <dbReference type="Proteomes" id="UP000029585"/>
    </source>
</evidence>
<dbReference type="RefSeq" id="WP_044943420.1">
    <property type="nucleotide sequence ID" value="NZ_KN174168.1"/>
</dbReference>
<protein>
    <submittedName>
        <fullName evidence="2">Uncharacterized protein</fullName>
    </submittedName>
</protein>
<dbReference type="SUPFAM" id="SSF56784">
    <property type="entry name" value="HAD-like"/>
    <property type="match status" value="1"/>
</dbReference>
<dbReference type="Proteomes" id="UP000029585">
    <property type="component" value="Unassembled WGS sequence"/>
</dbReference>
<dbReference type="eggNOG" id="COG4991">
    <property type="taxonomic scope" value="Bacteria"/>
</dbReference>
<feature type="signal peptide" evidence="1">
    <location>
        <begin position="1"/>
        <end position="22"/>
    </location>
</feature>
<dbReference type="EMBL" id="ADLO01000120">
    <property type="protein sequence ID" value="KGF52812.1"/>
    <property type="molecule type" value="Genomic_DNA"/>
</dbReference>
<accession>A0A096CD36</accession>
<keyword evidence="3" id="KW-1185">Reference proteome</keyword>
<feature type="chain" id="PRO_5001918621" evidence="1">
    <location>
        <begin position="23"/>
        <end position="211"/>
    </location>
</feature>
<dbReference type="PROSITE" id="PS51257">
    <property type="entry name" value="PROKAR_LIPOPROTEIN"/>
    <property type="match status" value="1"/>
</dbReference>
<dbReference type="AlphaFoldDB" id="A0A096CD36"/>
<proteinExistence type="predicted"/>
<dbReference type="PATRIC" id="fig|742738.3.peg.4044"/>
<gene>
    <name evidence="2" type="ORF">HMPREF9460_03929</name>
</gene>
<name>A0A096CD36_FLAPL</name>
<comment type="caution">
    <text evidence="2">The sequence shown here is derived from an EMBL/GenBank/DDBJ whole genome shotgun (WGS) entry which is preliminary data.</text>
</comment>
<evidence type="ECO:0000256" key="1">
    <source>
        <dbReference type="SAM" id="SignalP"/>
    </source>
</evidence>
<dbReference type="HOGENOM" id="CLU_076342_0_0_9"/>
<dbReference type="InterPro" id="IPR036412">
    <property type="entry name" value="HAD-like_sf"/>
</dbReference>